<dbReference type="PANTHER" id="PTHR21600">
    <property type="entry name" value="MITOCHONDRIAL RNA PSEUDOURIDINE SYNTHASE"/>
    <property type="match status" value="1"/>
</dbReference>
<dbReference type="SUPFAM" id="SSF51197">
    <property type="entry name" value="Clavaminate synthase-like"/>
    <property type="match status" value="1"/>
</dbReference>
<feature type="region of interest" description="Disordered" evidence="2">
    <location>
        <begin position="339"/>
        <end position="410"/>
    </location>
</feature>
<evidence type="ECO:0000313" key="5">
    <source>
        <dbReference type="Proteomes" id="UP001515480"/>
    </source>
</evidence>
<dbReference type="InterPro" id="IPR050188">
    <property type="entry name" value="RluA_PseudoU_synthase"/>
</dbReference>
<dbReference type="Gene3D" id="3.30.2350.10">
    <property type="entry name" value="Pseudouridine synthase"/>
    <property type="match status" value="1"/>
</dbReference>
<evidence type="ECO:0000256" key="2">
    <source>
        <dbReference type="SAM" id="MobiDB-lite"/>
    </source>
</evidence>
<dbReference type="SUPFAM" id="SSF55120">
    <property type="entry name" value="Pseudouridine synthase"/>
    <property type="match status" value="1"/>
</dbReference>
<organism evidence="4 5">
    <name type="scientific">Prymnesium parvum</name>
    <name type="common">Toxic golden alga</name>
    <dbReference type="NCBI Taxonomy" id="97485"/>
    <lineage>
        <taxon>Eukaryota</taxon>
        <taxon>Haptista</taxon>
        <taxon>Haptophyta</taxon>
        <taxon>Prymnesiophyceae</taxon>
        <taxon>Prymnesiales</taxon>
        <taxon>Prymnesiaceae</taxon>
        <taxon>Prymnesium</taxon>
    </lineage>
</organism>
<dbReference type="AlphaFoldDB" id="A0AB34JL12"/>
<dbReference type="Proteomes" id="UP001515480">
    <property type="component" value="Unassembled WGS sequence"/>
</dbReference>
<evidence type="ECO:0000259" key="3">
    <source>
        <dbReference type="PROSITE" id="PS51471"/>
    </source>
</evidence>
<comment type="caution">
    <text evidence="4">The sequence shown here is derived from an EMBL/GenBank/DDBJ whole genome shotgun (WGS) entry which is preliminary data.</text>
</comment>
<proteinExistence type="inferred from homology"/>
<comment type="similarity">
    <text evidence="1">Belongs to the pseudouridine synthase RluA family.</text>
</comment>
<dbReference type="PANTHER" id="PTHR21600:SF87">
    <property type="entry name" value="RNA PSEUDOURIDYLATE SYNTHASE DOMAIN-CONTAINING PROTEIN 1"/>
    <property type="match status" value="1"/>
</dbReference>
<dbReference type="Pfam" id="PF03171">
    <property type="entry name" value="2OG-FeII_Oxy"/>
    <property type="match status" value="1"/>
</dbReference>
<evidence type="ECO:0000256" key="1">
    <source>
        <dbReference type="ARBA" id="ARBA00010876"/>
    </source>
</evidence>
<dbReference type="GO" id="GO:0000455">
    <property type="term" value="P:enzyme-directed rRNA pseudouridine synthesis"/>
    <property type="evidence" value="ECO:0007669"/>
    <property type="project" value="TreeGrafter"/>
</dbReference>
<dbReference type="Pfam" id="PF00849">
    <property type="entry name" value="PseudoU_synth_2"/>
    <property type="match status" value="1"/>
</dbReference>
<dbReference type="EMBL" id="JBGBPQ010000007">
    <property type="protein sequence ID" value="KAL1522071.1"/>
    <property type="molecule type" value="Genomic_DNA"/>
</dbReference>
<dbReference type="InterPro" id="IPR027443">
    <property type="entry name" value="IPNS-like_sf"/>
</dbReference>
<feature type="compositionally biased region" description="Gly residues" evidence="2">
    <location>
        <begin position="393"/>
        <end position="407"/>
    </location>
</feature>
<sequence length="789" mass="84708">MAAIAWAELEAGGLDSAAAAAVCEQLHQRSYCVLRLPDHLAAELSALREGARAFFALPAKAKARVGAFRRIAETYVGYRDCADRDSEFLEMHLSPDGTAYPREELSPALLAASEAAHARLSRMARRLLAVLAAGLDLPPAAFLAPLDPEPLSRLPAGALSSSVLRLCHYRPRQAGAAGGDVLFDEHTDSTLLTLSPLCPEAAGLELRDAEARWVRIEEAEGVTPLHLGVHVGDFLSFLTRDFYPASSHRVVRPAGGASRLSFPFLVRPRNEHELDTRAYDPEGTHPQLPEVHAIRCAELRKLFDVRGQRVVRELREREAREEERKARAKAFREAVLAGRRPVAASDESDGEGSGGARGEAAGQSCASPPPQEAGEAGGGTRGRGGGEGRGEGGGEGGAASAARGGGSKWKKELKAAKKAAAKARAAEKAGGARVAAAAAPTGEAPPAAGVRARWREEAEAMEARRREAFDAAAGGEAEGRVAQWRLHDVAVLLLSDEYLFAYKQHDLHMDHPTVGVTLQTQLCAALPHLADPKTVHGFRNVHQLDYATSGVLCFGLSKRAAGTAGRLFEARRVRKWYLALVEGHVPWSERREERGVGKDASDPREFRMAVEGSEHCVAPLAACTELYVIGRGALADRPVSKLLLCPLTGRRHQLRLHCAVLGHPIVGDFAYTADRTAPRMMLHAWRLQLPLPQKTVVVGTMDPFPATLEPSAMATGGEVLPTEGPAVFEVTCELDAQSCVHELRGGANSTKHAEDGVPMDVEYNFIAGCDRRHVGPHDSERIGEQVGSH</sequence>
<reference evidence="4 5" key="1">
    <citation type="journal article" date="2024" name="Science">
        <title>Giant polyketide synthase enzymes in the biosynthesis of giant marine polyether toxins.</title>
        <authorList>
            <person name="Fallon T.R."/>
            <person name="Shende V.V."/>
            <person name="Wierzbicki I.H."/>
            <person name="Pendleton A.L."/>
            <person name="Watervoot N.F."/>
            <person name="Auber R.P."/>
            <person name="Gonzalez D.J."/>
            <person name="Wisecaver J.H."/>
            <person name="Moore B.S."/>
        </authorList>
    </citation>
    <scope>NUCLEOTIDE SEQUENCE [LARGE SCALE GENOMIC DNA]</scope>
    <source>
        <strain evidence="4 5">12B1</strain>
    </source>
</reference>
<gene>
    <name evidence="4" type="ORF">AB1Y20_021714</name>
</gene>
<name>A0AB34JL12_PRYPA</name>
<protein>
    <recommendedName>
        <fullName evidence="3">Fe2OG dioxygenase domain-containing protein</fullName>
    </recommendedName>
</protein>
<feature type="domain" description="Fe2OG dioxygenase" evidence="3">
    <location>
        <begin position="159"/>
        <end position="268"/>
    </location>
</feature>
<dbReference type="GO" id="GO:0003723">
    <property type="term" value="F:RNA binding"/>
    <property type="evidence" value="ECO:0007669"/>
    <property type="project" value="InterPro"/>
</dbReference>
<accession>A0AB34JL12</accession>
<dbReference type="GO" id="GO:0009982">
    <property type="term" value="F:pseudouridine synthase activity"/>
    <property type="evidence" value="ECO:0007669"/>
    <property type="project" value="InterPro"/>
</dbReference>
<dbReference type="CDD" id="cd02869">
    <property type="entry name" value="PseudoU_synth_RluA_like"/>
    <property type="match status" value="1"/>
</dbReference>
<keyword evidence="5" id="KW-1185">Reference proteome</keyword>
<dbReference type="Gene3D" id="2.60.120.330">
    <property type="entry name" value="B-lactam Antibiotic, Isopenicillin N Synthase, Chain"/>
    <property type="match status" value="1"/>
</dbReference>
<dbReference type="InterPro" id="IPR020103">
    <property type="entry name" value="PsdUridine_synth_cat_dom_sf"/>
</dbReference>
<dbReference type="InterPro" id="IPR005123">
    <property type="entry name" value="Oxoglu/Fe-dep_dioxygenase_dom"/>
</dbReference>
<dbReference type="InterPro" id="IPR044861">
    <property type="entry name" value="IPNS-like_FE2OG_OXY"/>
</dbReference>
<evidence type="ECO:0000313" key="4">
    <source>
        <dbReference type="EMBL" id="KAL1522071.1"/>
    </source>
</evidence>
<dbReference type="PROSITE" id="PS51471">
    <property type="entry name" value="FE2OG_OXY"/>
    <property type="match status" value="1"/>
</dbReference>
<dbReference type="InterPro" id="IPR006145">
    <property type="entry name" value="PsdUridine_synth_RsuA/RluA"/>
</dbReference>